<dbReference type="Proteomes" id="UP000597886">
    <property type="component" value="Unassembled WGS sequence"/>
</dbReference>
<dbReference type="SMART" id="SM00895">
    <property type="entry name" value="FCD"/>
    <property type="match status" value="1"/>
</dbReference>
<gene>
    <name evidence="5" type="ORF">GS634_07885</name>
</gene>
<proteinExistence type="predicted"/>
<evidence type="ECO:0000313" key="5">
    <source>
        <dbReference type="EMBL" id="NOE18044.1"/>
    </source>
</evidence>
<dbReference type="SUPFAM" id="SSF48008">
    <property type="entry name" value="GntR ligand-binding domain-like"/>
    <property type="match status" value="1"/>
</dbReference>
<evidence type="ECO:0000256" key="3">
    <source>
        <dbReference type="ARBA" id="ARBA00023163"/>
    </source>
</evidence>
<dbReference type="InterPro" id="IPR036390">
    <property type="entry name" value="WH_DNA-bd_sf"/>
</dbReference>
<evidence type="ECO:0000256" key="2">
    <source>
        <dbReference type="ARBA" id="ARBA00023125"/>
    </source>
</evidence>
<sequence>MKDEAKSRKSALREHLRVSILTLRLRPGADLDEAHLSEEFGLSRTPLREVFRQLAGEGYLDLRTNRSARVSEMSYTTLRDFFLAAPMVYGAILRLAALNASNAQINDLKEAQQAFKAALRSGSGEDRALANNRFHDVTGEMSGNVYLLPSFNRLLIDHARIGMTFYRPQTGEMSENLSLASQQHDAIIAAIEARDEATAARLAEDHWNLSRDQIEMFVMPDALDVPMGIPPLSKPA</sequence>
<dbReference type="Pfam" id="PF00392">
    <property type="entry name" value="GntR"/>
    <property type="match status" value="1"/>
</dbReference>
<reference evidence="5" key="1">
    <citation type="submission" date="2019-12" db="EMBL/GenBank/DDBJ databases">
        <title>Ruegeria JWLKs population differentiation of coral mucus and skeleton niches.</title>
        <authorList>
            <person name="Luo D."/>
        </authorList>
    </citation>
    <scope>NUCLEOTIDE SEQUENCE</scope>
    <source>
        <strain evidence="5">HKCCD6181</strain>
    </source>
</reference>
<dbReference type="InterPro" id="IPR036388">
    <property type="entry name" value="WH-like_DNA-bd_sf"/>
</dbReference>
<dbReference type="InterPro" id="IPR008920">
    <property type="entry name" value="TF_FadR/GntR_C"/>
</dbReference>
<protein>
    <submittedName>
        <fullName evidence="5">FCD domain-containing protein</fullName>
    </submittedName>
</protein>
<dbReference type="PANTHER" id="PTHR43537:SF53">
    <property type="entry name" value="HTH-TYPE TRANSCRIPTIONAL REPRESSOR NANR"/>
    <property type="match status" value="1"/>
</dbReference>
<dbReference type="Gene3D" id="1.20.120.530">
    <property type="entry name" value="GntR ligand-binding domain-like"/>
    <property type="match status" value="1"/>
</dbReference>
<dbReference type="InterPro" id="IPR011711">
    <property type="entry name" value="GntR_C"/>
</dbReference>
<dbReference type="InterPro" id="IPR000524">
    <property type="entry name" value="Tscrpt_reg_HTH_GntR"/>
</dbReference>
<dbReference type="GO" id="GO:0003700">
    <property type="term" value="F:DNA-binding transcription factor activity"/>
    <property type="evidence" value="ECO:0007669"/>
    <property type="project" value="InterPro"/>
</dbReference>
<feature type="domain" description="HTH gntR-type" evidence="4">
    <location>
        <begin position="6"/>
        <end position="73"/>
    </location>
</feature>
<dbReference type="EMBL" id="WVRA01000002">
    <property type="protein sequence ID" value="NOE18044.1"/>
    <property type="molecule type" value="Genomic_DNA"/>
</dbReference>
<dbReference type="GO" id="GO:0003677">
    <property type="term" value="F:DNA binding"/>
    <property type="evidence" value="ECO:0007669"/>
    <property type="project" value="UniProtKB-KW"/>
</dbReference>
<evidence type="ECO:0000256" key="1">
    <source>
        <dbReference type="ARBA" id="ARBA00023015"/>
    </source>
</evidence>
<accession>A0AA90ZFJ6</accession>
<keyword evidence="1" id="KW-0805">Transcription regulation</keyword>
<dbReference type="Pfam" id="PF07729">
    <property type="entry name" value="FCD"/>
    <property type="match status" value="1"/>
</dbReference>
<dbReference type="SMART" id="SM00345">
    <property type="entry name" value="HTH_GNTR"/>
    <property type="match status" value="1"/>
</dbReference>
<keyword evidence="2" id="KW-0238">DNA-binding</keyword>
<dbReference type="AlphaFoldDB" id="A0AA90ZFJ6"/>
<dbReference type="SUPFAM" id="SSF46785">
    <property type="entry name" value="Winged helix' DNA-binding domain"/>
    <property type="match status" value="1"/>
</dbReference>
<dbReference type="PANTHER" id="PTHR43537">
    <property type="entry name" value="TRANSCRIPTIONAL REGULATOR, GNTR FAMILY"/>
    <property type="match status" value="1"/>
</dbReference>
<comment type="caution">
    <text evidence="5">The sequence shown here is derived from an EMBL/GenBank/DDBJ whole genome shotgun (WGS) entry which is preliminary data.</text>
</comment>
<organism evidence="5 6">
    <name type="scientific">Ruegeria atlantica</name>
    <dbReference type="NCBI Taxonomy" id="81569"/>
    <lineage>
        <taxon>Bacteria</taxon>
        <taxon>Pseudomonadati</taxon>
        <taxon>Pseudomonadota</taxon>
        <taxon>Alphaproteobacteria</taxon>
        <taxon>Rhodobacterales</taxon>
        <taxon>Roseobacteraceae</taxon>
        <taxon>Ruegeria</taxon>
    </lineage>
</organism>
<keyword evidence="3" id="KW-0804">Transcription</keyword>
<dbReference type="RefSeq" id="WP_171118563.1">
    <property type="nucleotide sequence ID" value="NZ_WVRA01000002.1"/>
</dbReference>
<dbReference type="Gene3D" id="1.10.10.10">
    <property type="entry name" value="Winged helix-like DNA-binding domain superfamily/Winged helix DNA-binding domain"/>
    <property type="match status" value="1"/>
</dbReference>
<evidence type="ECO:0000313" key="6">
    <source>
        <dbReference type="Proteomes" id="UP000597886"/>
    </source>
</evidence>
<name>A0AA90ZFJ6_9RHOB</name>
<evidence type="ECO:0000259" key="4">
    <source>
        <dbReference type="PROSITE" id="PS50949"/>
    </source>
</evidence>
<dbReference type="PROSITE" id="PS50949">
    <property type="entry name" value="HTH_GNTR"/>
    <property type="match status" value="1"/>
</dbReference>